<comment type="subcellular location">
    <subcellularLocation>
        <location evidence="1">Membrane</location>
        <topology evidence="1">Single-pass membrane protein</topology>
    </subcellularLocation>
</comment>
<keyword evidence="3 8" id="KW-0812">Transmembrane</keyword>
<keyword evidence="2" id="KW-0813">Transport</keyword>
<reference evidence="9" key="1">
    <citation type="submission" date="2018-06" db="EMBL/GenBank/DDBJ databases">
        <authorList>
            <person name="Zhirakovskaya E."/>
        </authorList>
    </citation>
    <scope>NUCLEOTIDE SEQUENCE</scope>
</reference>
<evidence type="ECO:0000256" key="7">
    <source>
        <dbReference type="ARBA" id="ARBA00023136"/>
    </source>
</evidence>
<dbReference type="EMBL" id="UOEK01000177">
    <property type="protein sequence ID" value="VAW00005.1"/>
    <property type="molecule type" value="Genomic_DNA"/>
</dbReference>
<keyword evidence="7 8" id="KW-0472">Membrane</keyword>
<dbReference type="GO" id="GO:0015031">
    <property type="term" value="P:protein transport"/>
    <property type="evidence" value="ECO:0007669"/>
    <property type="project" value="UniProtKB-KW"/>
</dbReference>
<dbReference type="GO" id="GO:0016020">
    <property type="term" value="C:membrane"/>
    <property type="evidence" value="ECO:0007669"/>
    <property type="project" value="UniProtKB-ARBA"/>
</dbReference>
<organism evidence="9">
    <name type="scientific">hydrothermal vent metagenome</name>
    <dbReference type="NCBI Taxonomy" id="652676"/>
    <lineage>
        <taxon>unclassified sequences</taxon>
        <taxon>metagenomes</taxon>
        <taxon>ecological metagenomes</taxon>
    </lineage>
</organism>
<evidence type="ECO:0008006" key="10">
    <source>
        <dbReference type="Google" id="ProtNLM"/>
    </source>
</evidence>
<dbReference type="InterPro" id="IPR003369">
    <property type="entry name" value="TatA/B/E"/>
</dbReference>
<evidence type="ECO:0000256" key="6">
    <source>
        <dbReference type="ARBA" id="ARBA00023010"/>
    </source>
</evidence>
<dbReference type="Pfam" id="PF02416">
    <property type="entry name" value="TatA_B_E"/>
    <property type="match status" value="1"/>
</dbReference>
<feature type="transmembrane region" description="Helical" evidence="8">
    <location>
        <begin position="6"/>
        <end position="24"/>
    </location>
</feature>
<dbReference type="PANTHER" id="PTHR42982:SF1">
    <property type="entry name" value="SEC-INDEPENDENT PROTEIN TRANSLOCASE PROTEIN TATA"/>
    <property type="match status" value="1"/>
</dbReference>
<keyword evidence="6" id="KW-0811">Translocation</keyword>
<keyword evidence="5 8" id="KW-1133">Transmembrane helix</keyword>
<evidence type="ECO:0000256" key="4">
    <source>
        <dbReference type="ARBA" id="ARBA00022927"/>
    </source>
</evidence>
<sequence length="56" mass="5990">MFSNLGGGDFIWILLIVVVLFGAAKLPKLARSLGASASEFRKGLEDGAEQEPPDKE</sequence>
<evidence type="ECO:0000256" key="5">
    <source>
        <dbReference type="ARBA" id="ARBA00022989"/>
    </source>
</evidence>
<gene>
    <name evidence="9" type="ORF">MNBD_ACTINO02-2078</name>
</gene>
<accession>A0A3B0S170</accession>
<evidence type="ECO:0000256" key="1">
    <source>
        <dbReference type="ARBA" id="ARBA00004167"/>
    </source>
</evidence>
<dbReference type="AlphaFoldDB" id="A0A3B0S170"/>
<evidence type="ECO:0000256" key="2">
    <source>
        <dbReference type="ARBA" id="ARBA00022448"/>
    </source>
</evidence>
<proteinExistence type="predicted"/>
<evidence type="ECO:0000256" key="3">
    <source>
        <dbReference type="ARBA" id="ARBA00022692"/>
    </source>
</evidence>
<evidence type="ECO:0000256" key="8">
    <source>
        <dbReference type="SAM" id="Phobius"/>
    </source>
</evidence>
<protein>
    <recommendedName>
        <fullName evidence="10">Twin-arginine translocation protein TatA</fullName>
    </recommendedName>
</protein>
<dbReference type="PANTHER" id="PTHR42982">
    <property type="entry name" value="SEC-INDEPENDENT PROTEIN TRANSLOCASE PROTEIN TATA"/>
    <property type="match status" value="1"/>
</dbReference>
<evidence type="ECO:0000313" key="9">
    <source>
        <dbReference type="EMBL" id="VAW00005.1"/>
    </source>
</evidence>
<keyword evidence="4" id="KW-0653">Protein transport</keyword>
<dbReference type="Gene3D" id="1.20.5.3310">
    <property type="match status" value="1"/>
</dbReference>
<name>A0A3B0S170_9ZZZZ</name>